<organism evidence="3 4">
    <name type="scientific">Caenorhabditis tropicalis</name>
    <dbReference type="NCBI Taxonomy" id="1561998"/>
    <lineage>
        <taxon>Eukaryota</taxon>
        <taxon>Metazoa</taxon>
        <taxon>Ecdysozoa</taxon>
        <taxon>Nematoda</taxon>
        <taxon>Chromadorea</taxon>
        <taxon>Rhabditida</taxon>
        <taxon>Rhabditina</taxon>
        <taxon>Rhabditomorpha</taxon>
        <taxon>Rhabditoidea</taxon>
        <taxon>Rhabditidae</taxon>
        <taxon>Peloderinae</taxon>
        <taxon>Caenorhabditis</taxon>
    </lineage>
</organism>
<feature type="domain" description="K Homology" evidence="2">
    <location>
        <begin position="7"/>
        <end position="54"/>
    </location>
</feature>
<dbReference type="InterPro" id="IPR026699">
    <property type="entry name" value="Exosome_RNA_bind1/RRP40/RRP4"/>
</dbReference>
<dbReference type="GO" id="GO:0071038">
    <property type="term" value="P:TRAMP-dependent tRNA surveillance pathway"/>
    <property type="evidence" value="ECO:0007669"/>
    <property type="project" value="TreeGrafter"/>
</dbReference>
<dbReference type="FunFam" id="3.30.1370.10:FF:000038">
    <property type="entry name" value="exosome complex component RRP40"/>
    <property type="match status" value="1"/>
</dbReference>
<dbReference type="WBParaSite" id="Csp11.Scaffold547.g3516.t1">
    <property type="protein sequence ID" value="Csp11.Scaffold547.g3516.t1"/>
    <property type="gene ID" value="Csp11.Scaffold547.g3516"/>
</dbReference>
<dbReference type="PANTHER" id="PTHR21321:SF1">
    <property type="entry name" value="EXOSOME COMPLEX COMPONENT RRP40"/>
    <property type="match status" value="1"/>
</dbReference>
<dbReference type="GO" id="GO:0034475">
    <property type="term" value="P:U4 snRNA 3'-end processing"/>
    <property type="evidence" value="ECO:0007669"/>
    <property type="project" value="TreeGrafter"/>
</dbReference>
<dbReference type="Gene3D" id="3.30.1370.10">
    <property type="entry name" value="K Homology domain, type 1"/>
    <property type="match status" value="1"/>
</dbReference>
<dbReference type="Pfam" id="PF15985">
    <property type="entry name" value="KH_6"/>
    <property type="match status" value="1"/>
</dbReference>
<dbReference type="InterPro" id="IPR004088">
    <property type="entry name" value="KH_dom_type_1"/>
</dbReference>
<protein>
    <submittedName>
        <fullName evidence="4">KH_dom_type_1 domain-containing protein</fullName>
    </submittedName>
</protein>
<reference evidence="4" key="1">
    <citation type="submission" date="2016-11" db="UniProtKB">
        <authorList>
            <consortium name="WormBaseParasite"/>
        </authorList>
    </citation>
    <scope>IDENTIFICATION</scope>
</reference>
<evidence type="ECO:0000256" key="1">
    <source>
        <dbReference type="ARBA" id="ARBA00004123"/>
    </source>
</evidence>
<dbReference type="CDD" id="cd22526">
    <property type="entry name" value="KH-I_Rrp40"/>
    <property type="match status" value="1"/>
</dbReference>
<dbReference type="Proteomes" id="UP000095282">
    <property type="component" value="Unplaced"/>
</dbReference>
<dbReference type="SUPFAM" id="SSF54791">
    <property type="entry name" value="Eukaryotic type KH-domain (KH-domain type I)"/>
    <property type="match status" value="1"/>
</dbReference>
<dbReference type="GO" id="GO:0003723">
    <property type="term" value="F:RNA binding"/>
    <property type="evidence" value="ECO:0007669"/>
    <property type="project" value="InterPro"/>
</dbReference>
<evidence type="ECO:0000313" key="4">
    <source>
        <dbReference type="WBParaSite" id="Csp11.Scaffold547.g3516.t1"/>
    </source>
</evidence>
<dbReference type="GO" id="GO:0000176">
    <property type="term" value="C:nuclear exosome (RNase complex)"/>
    <property type="evidence" value="ECO:0007669"/>
    <property type="project" value="TreeGrafter"/>
</dbReference>
<dbReference type="PANTHER" id="PTHR21321">
    <property type="entry name" value="PNAS-3 RELATED"/>
    <property type="match status" value="1"/>
</dbReference>
<accession>A0A1I7T8Q0</accession>
<dbReference type="GO" id="GO:0071034">
    <property type="term" value="P:CUT catabolic process"/>
    <property type="evidence" value="ECO:0007669"/>
    <property type="project" value="TreeGrafter"/>
</dbReference>
<dbReference type="GO" id="GO:0000177">
    <property type="term" value="C:cytoplasmic exosome (RNase complex)"/>
    <property type="evidence" value="ECO:0007669"/>
    <property type="project" value="TreeGrafter"/>
</dbReference>
<name>A0A1I7T8Q0_9PELO</name>
<comment type="subcellular location">
    <subcellularLocation>
        <location evidence="1">Nucleus</location>
    </subcellularLocation>
</comment>
<evidence type="ECO:0000313" key="3">
    <source>
        <dbReference type="Proteomes" id="UP000095282"/>
    </source>
</evidence>
<evidence type="ECO:0000259" key="2">
    <source>
        <dbReference type="Pfam" id="PF15985"/>
    </source>
</evidence>
<dbReference type="eggNOG" id="KOG1004">
    <property type="taxonomic scope" value="Eukaryota"/>
</dbReference>
<dbReference type="GO" id="GO:0071035">
    <property type="term" value="P:nuclear polyadenylation-dependent rRNA catabolic process"/>
    <property type="evidence" value="ECO:0007669"/>
    <property type="project" value="TreeGrafter"/>
</dbReference>
<sequence length="90" mass="10128">MGQLNGGYMFKVSLNHCRRLINPSCQILQTMGKFFKFEITVGMNGRIWINAATADDIIKIHDVITKSELVKTDDELISLVQTCYTKSVSS</sequence>
<dbReference type="GO" id="GO:0071051">
    <property type="term" value="P:poly(A)-dependent snoRNA 3'-end processing"/>
    <property type="evidence" value="ECO:0007669"/>
    <property type="project" value="TreeGrafter"/>
</dbReference>
<dbReference type="STRING" id="1561998.A0A1I7T8Q0"/>
<dbReference type="AlphaFoldDB" id="A0A1I7T8Q0"/>
<dbReference type="InterPro" id="IPR036612">
    <property type="entry name" value="KH_dom_type_1_sf"/>
</dbReference>
<dbReference type="InterPro" id="IPR049469">
    <property type="entry name" value="RRP40_KH-I"/>
</dbReference>
<keyword evidence="3" id="KW-1185">Reference proteome</keyword>
<proteinExistence type="predicted"/>
<dbReference type="GO" id="GO:0000467">
    <property type="term" value="P:exonucleolytic trimming to generate mature 3'-end of 5.8S rRNA from tricistronic rRNA transcript (SSU-rRNA, 5.8S rRNA, LSU-rRNA)"/>
    <property type="evidence" value="ECO:0007669"/>
    <property type="project" value="TreeGrafter"/>
</dbReference>